<dbReference type="PANTHER" id="PTHR30482">
    <property type="entry name" value="HIGH-AFFINITY BRANCHED-CHAIN AMINO ACID TRANSPORT SYSTEM PERMEASE"/>
    <property type="match status" value="1"/>
</dbReference>
<dbReference type="InParanoid" id="A0A2S8SVR5"/>
<dbReference type="InterPro" id="IPR043428">
    <property type="entry name" value="LivM-like"/>
</dbReference>
<comment type="subcellular location">
    <subcellularLocation>
        <location evidence="1">Cell membrane</location>
        <topology evidence="1">Multi-pass membrane protein</topology>
    </subcellularLocation>
</comment>
<dbReference type="OrthoDB" id="9789927at2"/>
<evidence type="ECO:0000256" key="4">
    <source>
        <dbReference type="ARBA" id="ARBA00022989"/>
    </source>
</evidence>
<dbReference type="Proteomes" id="UP000237684">
    <property type="component" value="Unassembled WGS sequence"/>
</dbReference>
<evidence type="ECO:0000256" key="6">
    <source>
        <dbReference type="SAM" id="Phobius"/>
    </source>
</evidence>
<dbReference type="PANTHER" id="PTHR30482:SF10">
    <property type="entry name" value="HIGH-AFFINITY BRANCHED-CHAIN AMINO ACID TRANSPORT PROTEIN BRAE"/>
    <property type="match status" value="1"/>
</dbReference>
<feature type="transmembrane region" description="Helical" evidence="6">
    <location>
        <begin position="325"/>
        <end position="349"/>
    </location>
</feature>
<feature type="transmembrane region" description="Helical" evidence="6">
    <location>
        <begin position="262"/>
        <end position="284"/>
    </location>
</feature>
<feature type="transmembrane region" description="Helical" evidence="6">
    <location>
        <begin position="296"/>
        <end position="313"/>
    </location>
</feature>
<protein>
    <submittedName>
        <fullName evidence="7">Amino acid/amide ABC transporter membrane protein 2, HAAT family</fullName>
    </submittedName>
</protein>
<keyword evidence="3 6" id="KW-0812">Transmembrane</keyword>
<dbReference type="AlphaFoldDB" id="A0A2S8SVR5"/>
<keyword evidence="2" id="KW-1003">Cell membrane</keyword>
<keyword evidence="5 6" id="KW-0472">Membrane</keyword>
<feature type="transmembrane region" description="Helical" evidence="6">
    <location>
        <begin position="77"/>
        <end position="96"/>
    </location>
</feature>
<feature type="transmembrane region" description="Helical" evidence="6">
    <location>
        <begin position="108"/>
        <end position="128"/>
    </location>
</feature>
<dbReference type="GO" id="GO:0015658">
    <property type="term" value="F:branched-chain amino acid transmembrane transporter activity"/>
    <property type="evidence" value="ECO:0007669"/>
    <property type="project" value="InterPro"/>
</dbReference>
<evidence type="ECO:0000256" key="2">
    <source>
        <dbReference type="ARBA" id="ARBA00022475"/>
    </source>
</evidence>
<feature type="transmembrane region" description="Helical" evidence="6">
    <location>
        <begin position="53"/>
        <end position="71"/>
    </location>
</feature>
<proteinExistence type="predicted"/>
<organism evidence="7 8">
    <name type="scientific">Abditibacterium utsteinense</name>
    <dbReference type="NCBI Taxonomy" id="1960156"/>
    <lineage>
        <taxon>Bacteria</taxon>
        <taxon>Pseudomonadati</taxon>
        <taxon>Abditibacteriota</taxon>
        <taxon>Abditibacteriia</taxon>
        <taxon>Abditibacteriales</taxon>
        <taxon>Abditibacteriaceae</taxon>
        <taxon>Abditibacterium</taxon>
    </lineage>
</organism>
<feature type="transmembrane region" description="Helical" evidence="6">
    <location>
        <begin position="355"/>
        <end position="374"/>
    </location>
</feature>
<dbReference type="GO" id="GO:0005886">
    <property type="term" value="C:plasma membrane"/>
    <property type="evidence" value="ECO:0007669"/>
    <property type="project" value="UniProtKB-SubCell"/>
</dbReference>
<evidence type="ECO:0000256" key="5">
    <source>
        <dbReference type="ARBA" id="ARBA00023136"/>
    </source>
</evidence>
<keyword evidence="4 6" id="KW-1133">Transmembrane helix</keyword>
<reference evidence="7 8" key="1">
    <citation type="journal article" date="2018" name="Syst. Appl. Microbiol.">
        <title>Abditibacterium utsteinense sp. nov., the first cultivated member of candidate phylum FBP, isolated from ice-free Antarctic soil samples.</title>
        <authorList>
            <person name="Tahon G."/>
            <person name="Tytgat B."/>
            <person name="Lebbe L."/>
            <person name="Carlier A."/>
            <person name="Willems A."/>
        </authorList>
    </citation>
    <scope>NUCLEOTIDE SEQUENCE [LARGE SCALE GENOMIC DNA]</scope>
    <source>
        <strain evidence="7 8">LMG 29911</strain>
    </source>
</reference>
<feature type="transmembrane region" description="Helical" evidence="6">
    <location>
        <begin position="140"/>
        <end position="162"/>
    </location>
</feature>
<feature type="transmembrane region" description="Helical" evidence="6">
    <location>
        <begin position="174"/>
        <end position="194"/>
    </location>
</feature>
<accession>A0A2S8SVR5</accession>
<dbReference type="RefSeq" id="WP_105482751.1">
    <property type="nucleotide sequence ID" value="NZ_NIGF01000003.1"/>
</dbReference>
<feature type="transmembrane region" description="Helical" evidence="6">
    <location>
        <begin position="20"/>
        <end position="41"/>
    </location>
</feature>
<gene>
    <name evidence="7" type="ORF">B1R32_103141</name>
</gene>
<evidence type="ECO:0000256" key="1">
    <source>
        <dbReference type="ARBA" id="ARBA00004651"/>
    </source>
</evidence>
<dbReference type="InterPro" id="IPR001851">
    <property type="entry name" value="ABC_transp_permease"/>
</dbReference>
<comment type="caution">
    <text evidence="7">The sequence shown here is derived from an EMBL/GenBank/DDBJ whole genome shotgun (WGS) entry which is preliminary data.</text>
</comment>
<evidence type="ECO:0000313" key="8">
    <source>
        <dbReference type="Proteomes" id="UP000237684"/>
    </source>
</evidence>
<evidence type="ECO:0000256" key="3">
    <source>
        <dbReference type="ARBA" id="ARBA00022692"/>
    </source>
</evidence>
<evidence type="ECO:0000313" key="7">
    <source>
        <dbReference type="EMBL" id="PQV64874.1"/>
    </source>
</evidence>
<keyword evidence="8" id="KW-1185">Reference proteome</keyword>
<name>A0A2S8SVR5_9BACT</name>
<dbReference type="EMBL" id="NIGF01000003">
    <property type="protein sequence ID" value="PQV64874.1"/>
    <property type="molecule type" value="Genomic_DNA"/>
</dbReference>
<feature type="transmembrane region" description="Helical" evidence="6">
    <location>
        <begin position="223"/>
        <end position="241"/>
    </location>
</feature>
<sequence length="392" mass="41765">MTSSPPAPTPARNLVTPLTWVQRGAAALGILALLWALDTFFSARINAFYYEEWILMAGVAAILAASLNLINGVTGQFSLGHAGFMAVGAYSSALFSKLVGPQLVFSDSVVFGISILIGALAAALAGFLVGLPSLRLRGDYLAIATLGFGQIIVSVAQNLNIIGGATGLIGIPKWTNGVWVGALLVLCILSLRNIGKSQLGREMRAIRDDEIAAEAAGINTTRVKVIAFVFSALWAGVAGALQAHLHQIAHPTDFGFVRSIEIVVMVVVGGLGSLTGSVCAAVLLTFLNQILRDVSGATYVSFGVIALAAFLSFDKYKQRPEKPKLWVAQWLCWPVLSALGVALMLIFGADLVQKYIGALRTVIYSIILIVMMLLRPQGLLGRAEWSWKRRSK</sequence>
<dbReference type="Pfam" id="PF02653">
    <property type="entry name" value="BPD_transp_2"/>
    <property type="match status" value="1"/>
</dbReference>
<dbReference type="CDD" id="cd06581">
    <property type="entry name" value="TM_PBP1_LivM_like"/>
    <property type="match status" value="1"/>
</dbReference>